<dbReference type="InterPro" id="IPR002636">
    <property type="entry name" value="DUF29"/>
</dbReference>
<dbReference type="Proteomes" id="UP000270261">
    <property type="component" value="Unassembled WGS sequence"/>
</dbReference>
<keyword evidence="2" id="KW-1185">Reference proteome</keyword>
<dbReference type="EMBL" id="RRUE01000002">
    <property type="protein sequence ID" value="RRN43414.1"/>
    <property type="molecule type" value="Genomic_DNA"/>
</dbReference>
<sequence length="144" mass="16798">METIKYDQDIVAWASQQAEFLRAGRFDLLDLKNIADEVEDVGRSEKRELLSRMAELMAHLLKWHFQPERRGASWETSIRKQRKGIARALEETPSLKAELASERWQQNAWDEAVKRAADQTGIGYFPESCPWTMAQVRDEDWFPS</sequence>
<gene>
    <name evidence="1" type="ORF">EHV23_08045</name>
</gene>
<dbReference type="AlphaFoldDB" id="A0A3R8LPS1"/>
<dbReference type="PANTHER" id="PTHR34235">
    <property type="entry name" value="SLR1203 PROTEIN-RELATED"/>
    <property type="match status" value="1"/>
</dbReference>
<dbReference type="OrthoDB" id="425753at2"/>
<protein>
    <submittedName>
        <fullName evidence="1">DUF29 domain-containing protein</fullName>
    </submittedName>
</protein>
<dbReference type="RefSeq" id="WP_125095626.1">
    <property type="nucleotide sequence ID" value="NZ_RRUE01000002.1"/>
</dbReference>
<dbReference type="Gene3D" id="1.20.1220.20">
    <property type="entry name" value="Uncharcterised protein PF01724"/>
    <property type="match status" value="1"/>
</dbReference>
<evidence type="ECO:0000313" key="1">
    <source>
        <dbReference type="EMBL" id="RRN43414.1"/>
    </source>
</evidence>
<organism evidence="1 2">
    <name type="scientific">Lautropia dentalis</name>
    <dbReference type="NCBI Taxonomy" id="2490857"/>
    <lineage>
        <taxon>Bacteria</taxon>
        <taxon>Pseudomonadati</taxon>
        <taxon>Pseudomonadota</taxon>
        <taxon>Betaproteobacteria</taxon>
        <taxon>Burkholderiales</taxon>
        <taxon>Burkholderiaceae</taxon>
        <taxon>Lautropia</taxon>
    </lineage>
</organism>
<reference evidence="1 2" key="1">
    <citation type="submission" date="2018-11" db="EMBL/GenBank/DDBJ databases">
        <title>Genome sequencing of Lautropia sp. KCOM 2505 (= ChDC F240).</title>
        <authorList>
            <person name="Kook J.-K."/>
            <person name="Park S.-N."/>
            <person name="Lim Y.K."/>
        </authorList>
    </citation>
    <scope>NUCLEOTIDE SEQUENCE [LARGE SCALE GENOMIC DNA]</scope>
    <source>
        <strain evidence="1 2">KCOM 2505</strain>
    </source>
</reference>
<comment type="caution">
    <text evidence="1">The sequence shown here is derived from an EMBL/GenBank/DDBJ whole genome shotgun (WGS) entry which is preliminary data.</text>
</comment>
<accession>A0A3R8LPS1</accession>
<dbReference type="Pfam" id="PF01724">
    <property type="entry name" value="DUF29"/>
    <property type="match status" value="1"/>
</dbReference>
<proteinExistence type="predicted"/>
<name>A0A3R8LPS1_9BURK</name>
<evidence type="ECO:0000313" key="2">
    <source>
        <dbReference type="Proteomes" id="UP000270261"/>
    </source>
</evidence>